<accession>A0ABP7SMG6</accession>
<proteinExistence type="predicted"/>
<gene>
    <name evidence="1" type="ORF">GCM10022408_28700</name>
</gene>
<protein>
    <submittedName>
        <fullName evidence="1">Uncharacterized protein</fullName>
    </submittedName>
</protein>
<comment type="caution">
    <text evidence="1">The sequence shown here is derived from an EMBL/GenBank/DDBJ whole genome shotgun (WGS) entry which is preliminary data.</text>
</comment>
<evidence type="ECO:0000313" key="2">
    <source>
        <dbReference type="Proteomes" id="UP001500567"/>
    </source>
</evidence>
<dbReference type="EMBL" id="BAABDJ010000035">
    <property type="protein sequence ID" value="GAA4013837.1"/>
    <property type="molecule type" value="Genomic_DNA"/>
</dbReference>
<keyword evidence="2" id="KW-1185">Reference proteome</keyword>
<organism evidence="1 2">
    <name type="scientific">Hymenobacter fastidiosus</name>
    <dbReference type="NCBI Taxonomy" id="486264"/>
    <lineage>
        <taxon>Bacteria</taxon>
        <taxon>Pseudomonadati</taxon>
        <taxon>Bacteroidota</taxon>
        <taxon>Cytophagia</taxon>
        <taxon>Cytophagales</taxon>
        <taxon>Hymenobacteraceae</taxon>
        <taxon>Hymenobacter</taxon>
    </lineage>
</organism>
<name>A0ABP7SMG6_9BACT</name>
<dbReference type="Proteomes" id="UP001500567">
    <property type="component" value="Unassembled WGS sequence"/>
</dbReference>
<reference evidence="2" key="1">
    <citation type="journal article" date="2019" name="Int. J. Syst. Evol. Microbiol.">
        <title>The Global Catalogue of Microorganisms (GCM) 10K type strain sequencing project: providing services to taxonomists for standard genome sequencing and annotation.</title>
        <authorList>
            <consortium name="The Broad Institute Genomics Platform"/>
            <consortium name="The Broad Institute Genome Sequencing Center for Infectious Disease"/>
            <person name="Wu L."/>
            <person name="Ma J."/>
        </authorList>
    </citation>
    <scope>NUCLEOTIDE SEQUENCE [LARGE SCALE GENOMIC DNA]</scope>
    <source>
        <strain evidence="2">JCM 17224</strain>
    </source>
</reference>
<evidence type="ECO:0000313" key="1">
    <source>
        <dbReference type="EMBL" id="GAA4013837.1"/>
    </source>
</evidence>
<sequence>MHSGQYARPVQVHIGYGSVNLNALVALPQVKVGDAVVGIRVLARYGRIGYISLAQAQTGALRCQLAERAGQRDILGRCQSRNGQQRGSS</sequence>